<dbReference type="InterPro" id="IPR036465">
    <property type="entry name" value="vWFA_dom_sf"/>
</dbReference>
<keyword evidence="7" id="KW-0805">Transcription regulation</keyword>
<keyword evidence="10" id="KW-0539">Nucleus</keyword>
<feature type="domain" description="C2H2-type" evidence="13">
    <location>
        <begin position="380"/>
        <end position="407"/>
    </location>
</feature>
<evidence type="ECO:0000256" key="5">
    <source>
        <dbReference type="ARBA" id="ARBA00022771"/>
    </source>
</evidence>
<feature type="compositionally biased region" description="Low complexity" evidence="12">
    <location>
        <begin position="169"/>
        <end position="182"/>
    </location>
</feature>
<keyword evidence="6" id="KW-0862">Zinc</keyword>
<dbReference type="PROSITE" id="PS50157">
    <property type="entry name" value="ZINC_FINGER_C2H2_2"/>
    <property type="match status" value="2"/>
</dbReference>
<feature type="compositionally biased region" description="Basic residues" evidence="12">
    <location>
        <begin position="69"/>
        <end position="78"/>
    </location>
</feature>
<dbReference type="FunFam" id="3.30.160.60:FF:001156">
    <property type="entry name" value="Zinc finger protein 407"/>
    <property type="match status" value="1"/>
</dbReference>
<feature type="region of interest" description="Disordered" evidence="12">
    <location>
        <begin position="604"/>
        <end position="655"/>
    </location>
</feature>
<accession>A0A507DY74</accession>
<feature type="compositionally biased region" description="Low complexity" evidence="12">
    <location>
        <begin position="630"/>
        <end position="649"/>
    </location>
</feature>
<evidence type="ECO:0000256" key="10">
    <source>
        <dbReference type="ARBA" id="ARBA00023242"/>
    </source>
</evidence>
<feature type="compositionally biased region" description="Low complexity" evidence="12">
    <location>
        <begin position="557"/>
        <end position="569"/>
    </location>
</feature>
<evidence type="ECO:0000256" key="4">
    <source>
        <dbReference type="ARBA" id="ARBA00022737"/>
    </source>
</evidence>
<dbReference type="SUPFAM" id="SSF57667">
    <property type="entry name" value="beta-beta-alpha zinc fingers"/>
    <property type="match status" value="1"/>
</dbReference>
<evidence type="ECO:0000256" key="9">
    <source>
        <dbReference type="ARBA" id="ARBA00023163"/>
    </source>
</evidence>
<dbReference type="GO" id="GO:0005634">
    <property type="term" value="C:nucleus"/>
    <property type="evidence" value="ECO:0007669"/>
    <property type="project" value="UniProtKB-SubCell"/>
</dbReference>
<proteinExistence type="inferred from homology"/>
<evidence type="ECO:0000256" key="3">
    <source>
        <dbReference type="ARBA" id="ARBA00022723"/>
    </source>
</evidence>
<dbReference type="InterPro" id="IPR036236">
    <property type="entry name" value="Znf_C2H2_sf"/>
</dbReference>
<comment type="similarity">
    <text evidence="2">Belongs to the krueppel C2H2-type zinc-finger protein family.</text>
</comment>
<evidence type="ECO:0000259" key="13">
    <source>
        <dbReference type="PROSITE" id="PS50157"/>
    </source>
</evidence>
<evidence type="ECO:0000256" key="7">
    <source>
        <dbReference type="ARBA" id="ARBA00023015"/>
    </source>
</evidence>
<evidence type="ECO:0000256" key="6">
    <source>
        <dbReference type="ARBA" id="ARBA00022833"/>
    </source>
</evidence>
<dbReference type="Pfam" id="PF00096">
    <property type="entry name" value="zf-C2H2"/>
    <property type="match status" value="2"/>
</dbReference>
<dbReference type="PROSITE" id="PS00028">
    <property type="entry name" value="ZINC_FINGER_C2H2_1"/>
    <property type="match status" value="1"/>
</dbReference>
<keyword evidence="4" id="KW-0677">Repeat</keyword>
<keyword evidence="5 11" id="KW-0863">Zinc-finger</keyword>
<feature type="region of interest" description="Disordered" evidence="12">
    <location>
        <begin position="169"/>
        <end position="195"/>
    </location>
</feature>
<evidence type="ECO:0000256" key="2">
    <source>
        <dbReference type="ARBA" id="ARBA00006991"/>
    </source>
</evidence>
<dbReference type="Proteomes" id="UP000318582">
    <property type="component" value="Unassembled WGS sequence"/>
</dbReference>
<feature type="region of interest" description="Disordered" evidence="12">
    <location>
        <begin position="739"/>
        <end position="768"/>
    </location>
</feature>
<dbReference type="Gene3D" id="3.40.50.410">
    <property type="entry name" value="von Willebrand factor, type A domain"/>
    <property type="match status" value="1"/>
</dbReference>
<feature type="compositionally biased region" description="Polar residues" evidence="12">
    <location>
        <begin position="1"/>
        <end position="13"/>
    </location>
</feature>
<feature type="compositionally biased region" description="Basic and acidic residues" evidence="12">
    <location>
        <begin position="17"/>
        <end position="36"/>
    </location>
</feature>
<dbReference type="GO" id="GO:0003677">
    <property type="term" value="F:DNA binding"/>
    <property type="evidence" value="ECO:0007669"/>
    <property type="project" value="UniProtKB-KW"/>
</dbReference>
<organism evidence="14 15">
    <name type="scientific">Powellomyces hirtus</name>
    <dbReference type="NCBI Taxonomy" id="109895"/>
    <lineage>
        <taxon>Eukaryota</taxon>
        <taxon>Fungi</taxon>
        <taxon>Fungi incertae sedis</taxon>
        <taxon>Chytridiomycota</taxon>
        <taxon>Chytridiomycota incertae sedis</taxon>
        <taxon>Chytridiomycetes</taxon>
        <taxon>Spizellomycetales</taxon>
        <taxon>Powellomycetaceae</taxon>
        <taxon>Powellomyces</taxon>
    </lineage>
</organism>
<keyword evidence="15" id="KW-1185">Reference proteome</keyword>
<feature type="region of interest" description="Disordered" evidence="12">
    <location>
        <begin position="547"/>
        <end position="569"/>
    </location>
</feature>
<dbReference type="Pfam" id="PF25043">
    <property type="entry name" value="DUF7788"/>
    <property type="match status" value="1"/>
</dbReference>
<keyword evidence="3" id="KW-0479">Metal-binding</keyword>
<dbReference type="PANTHER" id="PTHR31373:SF27">
    <property type="entry name" value="TROVE DOMAIN-CONTAINING PROTEIN"/>
    <property type="match status" value="1"/>
</dbReference>
<keyword evidence="9" id="KW-0804">Transcription</keyword>
<feature type="domain" description="C2H2-type" evidence="13">
    <location>
        <begin position="408"/>
        <end position="426"/>
    </location>
</feature>
<gene>
    <name evidence="14" type="ORF">PhCBS80983_g04924</name>
</gene>
<feature type="region of interest" description="Disordered" evidence="12">
    <location>
        <begin position="66"/>
        <end position="92"/>
    </location>
</feature>
<dbReference type="InterPro" id="IPR013087">
    <property type="entry name" value="Znf_C2H2_type"/>
</dbReference>
<evidence type="ECO:0000313" key="14">
    <source>
        <dbReference type="EMBL" id="TPX55918.1"/>
    </source>
</evidence>
<feature type="compositionally biased region" description="Polar residues" evidence="12">
    <location>
        <begin position="697"/>
        <end position="716"/>
    </location>
</feature>
<evidence type="ECO:0000256" key="8">
    <source>
        <dbReference type="ARBA" id="ARBA00023125"/>
    </source>
</evidence>
<keyword evidence="8" id="KW-0238">DNA-binding</keyword>
<dbReference type="SMART" id="SM00355">
    <property type="entry name" value="ZnF_C2H2"/>
    <property type="match status" value="2"/>
</dbReference>
<dbReference type="Gene3D" id="3.30.160.60">
    <property type="entry name" value="Classic Zinc Finger"/>
    <property type="match status" value="2"/>
</dbReference>
<dbReference type="InterPro" id="IPR058580">
    <property type="entry name" value="DUF2828"/>
</dbReference>
<dbReference type="EMBL" id="QEAQ01000091">
    <property type="protein sequence ID" value="TPX55918.1"/>
    <property type="molecule type" value="Genomic_DNA"/>
</dbReference>
<dbReference type="InterPro" id="IPR011205">
    <property type="entry name" value="UCP015417_vWA"/>
</dbReference>
<dbReference type="InterPro" id="IPR056690">
    <property type="entry name" value="DUF7788"/>
</dbReference>
<evidence type="ECO:0000313" key="15">
    <source>
        <dbReference type="Proteomes" id="UP000318582"/>
    </source>
</evidence>
<feature type="compositionally biased region" description="Basic and acidic residues" evidence="12">
    <location>
        <begin position="79"/>
        <end position="92"/>
    </location>
</feature>
<evidence type="ECO:0000256" key="1">
    <source>
        <dbReference type="ARBA" id="ARBA00004123"/>
    </source>
</evidence>
<protein>
    <recommendedName>
        <fullName evidence="13">C2H2-type domain-containing protein</fullName>
    </recommendedName>
</protein>
<dbReference type="SUPFAM" id="SSF53300">
    <property type="entry name" value="vWA-like"/>
    <property type="match status" value="1"/>
</dbReference>
<dbReference type="Pfam" id="PF11443">
    <property type="entry name" value="DUF2828"/>
    <property type="match status" value="1"/>
</dbReference>
<dbReference type="PANTHER" id="PTHR31373">
    <property type="entry name" value="OS06G0652100 PROTEIN"/>
    <property type="match status" value="1"/>
</dbReference>
<comment type="subcellular location">
    <subcellularLocation>
        <location evidence="1">Nucleus</location>
    </subcellularLocation>
</comment>
<evidence type="ECO:0000256" key="12">
    <source>
        <dbReference type="SAM" id="MobiDB-lite"/>
    </source>
</evidence>
<sequence>MSAEDATQVSHNPLDNAGHEQDLEHAQDQTHNHENDNDPATDLVAQMSTAEALESLTGAAAAIQSEQLHHRHHHHHSHHVEQHHEQHHDHDLQHDLEGKYHHMHEQAMTDSHEMGQVGHEGVHGHHGHLLGQNAEHEALHEQLREQLNKQLREQVEEQLHQQLQEQVQQQQQQQQQEQQQRHQQSHEDDLGAPTEDEVLVLRRKISKIMSVLSEEAAITGDEAGVLERVRELAAGATQSMAFAAASQAQPDALPPTPMKNDDDHQRHAQEAYTPNDAQAVEMETTAPDDGNANQPRFSFFYPPGNMGGQLFAMPQQTASSGVGAFPLLVAAAVAAQPAPIQAGPPPTPDQDGASSDGSFTRHFNLQTHIKTHDPNRDKPFTCPLCDKSFGRKVDRDRHMNVHTKEKTHLCPYCSKTFTRKDALQRHVTARRCGPILPGVGPVFGGIGMPSIRMIGDVDGELPENEVENSANHANNVPGTPGSTPLHTNVNGNWVLLPLGNMMAGGQNSALHNGLMLGGQRLQLEDGSASRDGSVDQDGQMRIMEVAEGEQGSKDQHQQQQQVHDQATAQAADVAHAAHAILTYQQEGGVVPSAETTAAMLAYQQQLQHQQEQHEQQQQQQQQQNHGLNTARAAAAAAAAAATAAAQQHQAKPEEDASIPLEVRAAAAAANMQAPAHDRTLRFSLPLPLPRPILTRSASSPTTTMDGHTIQRQQQRSPEWELLPGARDWTLPCVPPGCPPSSQSVIEPTTTATATPAPIEEPGSGKDQKEVPRSAFVDMMMTTTHRTRTANGANAYTTSSDPTVDLFANVVPDTDTGVLFRMLDEAWTHSPDITLRCIFHLRDIRHGKSDAARFSDALYWLYSNNHFGTLMANVKHVPGTGYWKDLLNFLVRLTVGEEEHRAEAARVRECERTRVKRKQANKKQQEEWNELLEKAKREDAKWEKPDGWPKHRVVNLIRRFHRSPRAHINQRGGRSARSSRYDDGDDMDIDNNVNPLSGRPWSSTALKRQRWFRRLAAERRNGGATYDPEAARLQNKVNARAVKEEATRLRREKRTVHADALRRRFQTDEKYRNLHLEIARMFASALDEDEKKMKAFFVEAEKQTASRNRKLDCSLAAKWAPTLGAHHDKLTFIATTIAQLLFPESHVPMNPGEQRAGYIRRLRKMYTKHYIVPLRKHTKTVESFLGYGQCGDIEYNRVPSLSMRRNRPLFERLDKERFETYLEDVAAGKTTIAGSALKPHVMVEEILHRTLAYNGYPRDDVLEETLEDKLREQQWGSYRDRLTKTGKLQRVLAVCDVSGSMRGEPMNVAIALGLLCAQVTAPPFNQLLCTFSQRPELFRIPDGALANQVSAISQMDAGLNTDFEAVFKLILDRATATHLPAADMVSTLIVFSDMEFDEARSTDGRYPGGDWMTLHESMQRMYEREGYTLPKIVFWNLAARRGRGGMSFPVSSDTEGVAMVSGFSGQLLKLFMKGHVDFNPAAVMKEALERYDHLKVVD</sequence>
<feature type="compositionally biased region" description="Low complexity" evidence="12">
    <location>
        <begin position="604"/>
        <end position="623"/>
    </location>
</feature>
<name>A0A507DY74_9FUNG</name>
<dbReference type="GO" id="GO:0008270">
    <property type="term" value="F:zinc ion binding"/>
    <property type="evidence" value="ECO:0007669"/>
    <property type="project" value="UniProtKB-KW"/>
</dbReference>
<feature type="compositionally biased region" description="Low complexity" evidence="12">
    <location>
        <begin position="745"/>
        <end position="761"/>
    </location>
</feature>
<feature type="region of interest" description="Disordered" evidence="12">
    <location>
        <begin position="1"/>
        <end position="40"/>
    </location>
</feature>
<feature type="region of interest" description="Disordered" evidence="12">
    <location>
        <begin position="966"/>
        <end position="995"/>
    </location>
</feature>
<evidence type="ECO:0000256" key="11">
    <source>
        <dbReference type="PROSITE-ProRule" id="PRU00042"/>
    </source>
</evidence>
<comment type="caution">
    <text evidence="14">The sequence shown here is derived from an EMBL/GenBank/DDBJ whole genome shotgun (WGS) entry which is preliminary data.</text>
</comment>
<reference evidence="14 15" key="1">
    <citation type="journal article" date="2019" name="Sci. Rep.">
        <title>Comparative genomics of chytrid fungi reveal insights into the obligate biotrophic and pathogenic lifestyle of Synchytrium endobioticum.</title>
        <authorList>
            <person name="van de Vossenberg B.T.L.H."/>
            <person name="Warris S."/>
            <person name="Nguyen H.D.T."/>
            <person name="van Gent-Pelzer M.P.E."/>
            <person name="Joly D.L."/>
            <person name="van de Geest H.C."/>
            <person name="Bonants P.J.M."/>
            <person name="Smith D.S."/>
            <person name="Levesque C.A."/>
            <person name="van der Lee T.A.J."/>
        </authorList>
    </citation>
    <scope>NUCLEOTIDE SEQUENCE [LARGE SCALE GENOMIC DNA]</scope>
    <source>
        <strain evidence="14 15">CBS 809.83</strain>
    </source>
</reference>
<feature type="region of interest" description="Disordered" evidence="12">
    <location>
        <begin position="691"/>
        <end position="716"/>
    </location>
</feature>